<sequence>MLNRLGGRLRPANSVPSQLRPEPTPSRANSVPSQLRPEPTPSRANSVPSQLRPEPTPSRANSVPSQLRPEPTPSRANSVPSPPNQLRHPAIKKQPQQQLDLRENGIQTEHLLDKLVTKHLETTTIWWPQQIDHFIGSISSALIVFERDVHKLTFTPFLYYFQKSELLHRNVFNEPPSAEEPLAPTGCGQFKVPEKAK</sequence>
<organism evidence="2 3">
    <name type="scientific">Globodera rostochiensis</name>
    <name type="common">Golden nematode worm</name>
    <name type="synonym">Heterodera rostochiensis</name>
    <dbReference type="NCBI Taxonomy" id="31243"/>
    <lineage>
        <taxon>Eukaryota</taxon>
        <taxon>Metazoa</taxon>
        <taxon>Ecdysozoa</taxon>
        <taxon>Nematoda</taxon>
        <taxon>Chromadorea</taxon>
        <taxon>Rhabditida</taxon>
        <taxon>Tylenchina</taxon>
        <taxon>Tylenchomorpha</taxon>
        <taxon>Tylenchoidea</taxon>
        <taxon>Heteroderidae</taxon>
        <taxon>Heteroderinae</taxon>
        <taxon>Globodera</taxon>
    </lineage>
</organism>
<dbReference type="AlphaFoldDB" id="A0A914H886"/>
<dbReference type="WBParaSite" id="Gr19_v10_g15126.t1">
    <property type="protein sequence ID" value="Gr19_v10_g15126.t1"/>
    <property type="gene ID" value="Gr19_v10_g15126"/>
</dbReference>
<dbReference type="Proteomes" id="UP000887572">
    <property type="component" value="Unplaced"/>
</dbReference>
<reference evidence="3" key="1">
    <citation type="submission" date="2022-11" db="UniProtKB">
        <authorList>
            <consortium name="WormBaseParasite"/>
        </authorList>
    </citation>
    <scope>IDENTIFICATION</scope>
</reference>
<proteinExistence type="predicted"/>
<keyword evidence="2" id="KW-1185">Reference proteome</keyword>
<evidence type="ECO:0000256" key="1">
    <source>
        <dbReference type="SAM" id="MobiDB-lite"/>
    </source>
</evidence>
<protein>
    <submittedName>
        <fullName evidence="3">Uncharacterized protein</fullName>
    </submittedName>
</protein>
<name>A0A914H886_GLORO</name>
<feature type="region of interest" description="Disordered" evidence="1">
    <location>
        <begin position="176"/>
        <end position="197"/>
    </location>
</feature>
<accession>A0A914H886</accession>
<evidence type="ECO:0000313" key="2">
    <source>
        <dbReference type="Proteomes" id="UP000887572"/>
    </source>
</evidence>
<evidence type="ECO:0000313" key="3">
    <source>
        <dbReference type="WBParaSite" id="Gr19_v10_g15126.t1"/>
    </source>
</evidence>
<feature type="region of interest" description="Disordered" evidence="1">
    <location>
        <begin position="1"/>
        <end position="96"/>
    </location>
</feature>